<feature type="transmembrane region" description="Helical" evidence="1">
    <location>
        <begin position="6"/>
        <end position="23"/>
    </location>
</feature>
<dbReference type="OrthoDB" id="1356856at2"/>
<dbReference type="RefSeq" id="WP_091146979.1">
    <property type="nucleotide sequence ID" value="NZ_FMVF01000028.1"/>
</dbReference>
<gene>
    <name evidence="2" type="ORF">SAMN02927903_03233</name>
</gene>
<accession>A0A1G5KCE0</accession>
<name>A0A1G5KCE0_9FLAO</name>
<dbReference type="Proteomes" id="UP000199354">
    <property type="component" value="Unassembled WGS sequence"/>
</dbReference>
<dbReference type="AlphaFoldDB" id="A0A1G5KCE0"/>
<keyword evidence="1" id="KW-0472">Membrane</keyword>
<keyword evidence="1" id="KW-0812">Transmembrane</keyword>
<keyword evidence="1" id="KW-1133">Transmembrane helix</keyword>
<evidence type="ECO:0000313" key="2">
    <source>
        <dbReference type="EMBL" id="SCY98292.1"/>
    </source>
</evidence>
<organism evidence="2 3">
    <name type="scientific">Flavobacterium caeni</name>
    <dbReference type="NCBI Taxonomy" id="490189"/>
    <lineage>
        <taxon>Bacteria</taxon>
        <taxon>Pseudomonadati</taxon>
        <taxon>Bacteroidota</taxon>
        <taxon>Flavobacteriia</taxon>
        <taxon>Flavobacteriales</taxon>
        <taxon>Flavobacteriaceae</taxon>
        <taxon>Flavobacterium</taxon>
    </lineage>
</organism>
<keyword evidence="3" id="KW-1185">Reference proteome</keyword>
<proteinExistence type="predicted"/>
<evidence type="ECO:0000256" key="1">
    <source>
        <dbReference type="SAM" id="Phobius"/>
    </source>
</evidence>
<reference evidence="2 3" key="1">
    <citation type="submission" date="2016-10" db="EMBL/GenBank/DDBJ databases">
        <authorList>
            <person name="de Groot N.N."/>
        </authorList>
    </citation>
    <scope>NUCLEOTIDE SEQUENCE [LARGE SCALE GENOMIC DNA]</scope>
    <source>
        <strain evidence="2 3">CGMCC 1.7031</strain>
    </source>
</reference>
<dbReference type="STRING" id="490189.SAMN02927903_03233"/>
<protein>
    <submittedName>
        <fullName evidence="2">Uncharacterized protein</fullName>
    </submittedName>
</protein>
<evidence type="ECO:0000313" key="3">
    <source>
        <dbReference type="Proteomes" id="UP000199354"/>
    </source>
</evidence>
<dbReference type="EMBL" id="FMVF01000028">
    <property type="protein sequence ID" value="SCY98292.1"/>
    <property type="molecule type" value="Genomic_DNA"/>
</dbReference>
<sequence>MDISPTYKFLIGILIFVGFIWLANRDKTAGFDKVIETIKRDQYYGIVSDKFIDKENHNTPVLKLSHGKKISLYGQQYDLIEIGDSLSKQVNNATIQVYKSDTIIEIDQEAYIEYLKTLKQNK</sequence>